<evidence type="ECO:0000256" key="3">
    <source>
        <dbReference type="ARBA" id="ARBA00022679"/>
    </source>
</evidence>
<evidence type="ECO:0000256" key="2">
    <source>
        <dbReference type="ARBA" id="ARBA00006706"/>
    </source>
</evidence>
<protein>
    <submittedName>
        <fullName evidence="7">Geranylgeranyl pyrophosphate synthase</fullName>
    </submittedName>
</protein>
<keyword evidence="4" id="KW-0479">Metal-binding</keyword>
<gene>
    <name evidence="7" type="primary">gds2</name>
    <name evidence="7" type="ORF">NVIE_011570</name>
</gene>
<dbReference type="InterPro" id="IPR000092">
    <property type="entry name" value="Polyprenyl_synt"/>
</dbReference>
<evidence type="ECO:0000313" key="8">
    <source>
        <dbReference type="Proteomes" id="UP000027093"/>
    </source>
</evidence>
<dbReference type="RefSeq" id="WP_075054404.1">
    <property type="nucleotide sequence ID" value="NZ_CP007536.1"/>
</dbReference>
<dbReference type="OrthoDB" id="106922at2157"/>
<evidence type="ECO:0000256" key="4">
    <source>
        <dbReference type="ARBA" id="ARBA00022723"/>
    </source>
</evidence>
<dbReference type="GO" id="GO:0004659">
    <property type="term" value="F:prenyltransferase activity"/>
    <property type="evidence" value="ECO:0007669"/>
    <property type="project" value="InterPro"/>
</dbReference>
<dbReference type="Pfam" id="PF00348">
    <property type="entry name" value="polyprenyl_synt"/>
    <property type="match status" value="1"/>
</dbReference>
<dbReference type="AlphaFoldDB" id="A0A060HIP0"/>
<reference evidence="7 8" key="1">
    <citation type="journal article" date="2014" name="Int. J. Syst. Evol. Microbiol.">
        <title>Nitrososphaera viennensis gen. nov., sp. nov., an aerobic and mesophilic, ammonia-oxidizing archaeon from soil and a member of the archaeal phylum Thaumarchaeota.</title>
        <authorList>
            <person name="Stieglmeier M."/>
            <person name="Klingl A."/>
            <person name="Alves R.J."/>
            <person name="Rittmann S.K."/>
            <person name="Melcher M."/>
            <person name="Leisch N."/>
            <person name="Schleper C."/>
        </authorList>
    </citation>
    <scope>NUCLEOTIDE SEQUENCE [LARGE SCALE GENOMIC DNA]</scope>
    <source>
        <strain evidence="7">EN76</strain>
    </source>
</reference>
<keyword evidence="5" id="KW-0460">Magnesium</keyword>
<dbReference type="PROSITE" id="PS00723">
    <property type="entry name" value="POLYPRENYL_SYNTHASE_1"/>
    <property type="match status" value="1"/>
</dbReference>
<dbReference type="Gene3D" id="1.10.600.10">
    <property type="entry name" value="Farnesyl Diphosphate Synthase"/>
    <property type="match status" value="1"/>
</dbReference>
<dbReference type="InterPro" id="IPR033749">
    <property type="entry name" value="Polyprenyl_synt_CS"/>
</dbReference>
<evidence type="ECO:0000256" key="6">
    <source>
        <dbReference type="RuleBase" id="RU004466"/>
    </source>
</evidence>
<keyword evidence="3 6" id="KW-0808">Transferase</keyword>
<dbReference type="SUPFAM" id="SSF48576">
    <property type="entry name" value="Terpenoid synthases"/>
    <property type="match status" value="1"/>
</dbReference>
<comment type="similarity">
    <text evidence="2 6">Belongs to the FPP/GGPP synthase family.</text>
</comment>
<comment type="cofactor">
    <cofactor evidence="1">
        <name>Mg(2+)</name>
        <dbReference type="ChEBI" id="CHEBI:18420"/>
    </cofactor>
</comment>
<dbReference type="EMBL" id="CP007536">
    <property type="protein sequence ID" value="AIC15388.1"/>
    <property type="molecule type" value="Genomic_DNA"/>
</dbReference>
<accession>A0A060HIP0</accession>
<dbReference type="STRING" id="926571.NVIE_011570"/>
<sequence>MGRRNIEANPLTDLCGDYLGRIEEALKRELDSYSWSEFHAPLRYACDGGKRIRPLILVLSAEAIKGRKANGDAYLAASAIELLHTESIIHDDIIDEEHTRRGKPSFHVKYGYNSSILTADFVLGVILSIGSKLKNPRVLNELSNAATRMSEGEMMEIRLNKSPAITEDDYIKVLDYKTASLFETSAKIGAILGEGTEEQIHAMTTFGHLLGIAYQIHDDLIDWNDEDKLFNMLVKQNDRSKDFIDRMEKLYQSYAAKAKDELLKVAPANSEVIRHLELMTDLASVQI</sequence>
<dbReference type="PANTHER" id="PTHR12001">
    <property type="entry name" value="GERANYLGERANYL PYROPHOSPHATE SYNTHASE"/>
    <property type="match status" value="1"/>
</dbReference>
<dbReference type="PROSITE" id="PS00444">
    <property type="entry name" value="POLYPRENYL_SYNTHASE_2"/>
    <property type="match status" value="1"/>
</dbReference>
<evidence type="ECO:0000313" key="7">
    <source>
        <dbReference type="EMBL" id="AIC15388.1"/>
    </source>
</evidence>
<proteinExistence type="inferred from homology"/>
<dbReference type="HOGENOM" id="CLU_014015_2_0_2"/>
<name>A0A060HIP0_9ARCH</name>
<dbReference type="CDD" id="cd00685">
    <property type="entry name" value="Trans_IPPS_HT"/>
    <property type="match status" value="1"/>
</dbReference>
<organism evidence="7 8">
    <name type="scientific">Nitrososphaera viennensis EN76</name>
    <dbReference type="NCBI Taxonomy" id="926571"/>
    <lineage>
        <taxon>Archaea</taxon>
        <taxon>Nitrososphaerota</taxon>
        <taxon>Nitrososphaeria</taxon>
        <taxon>Nitrososphaerales</taxon>
        <taxon>Nitrososphaeraceae</taxon>
        <taxon>Nitrososphaera</taxon>
    </lineage>
</organism>
<dbReference type="SFLD" id="SFLDS00005">
    <property type="entry name" value="Isoprenoid_Synthase_Type_I"/>
    <property type="match status" value="1"/>
</dbReference>
<dbReference type="GO" id="GO:0046872">
    <property type="term" value="F:metal ion binding"/>
    <property type="evidence" value="ECO:0007669"/>
    <property type="project" value="UniProtKB-KW"/>
</dbReference>
<dbReference type="InterPro" id="IPR008949">
    <property type="entry name" value="Isoprenoid_synthase_dom_sf"/>
</dbReference>
<dbReference type="Proteomes" id="UP000027093">
    <property type="component" value="Chromosome"/>
</dbReference>
<dbReference type="PANTHER" id="PTHR12001:SF85">
    <property type="entry name" value="SHORT CHAIN ISOPRENYL DIPHOSPHATE SYNTHASE"/>
    <property type="match status" value="1"/>
</dbReference>
<dbReference type="GeneID" id="74946416"/>
<evidence type="ECO:0000256" key="5">
    <source>
        <dbReference type="ARBA" id="ARBA00022842"/>
    </source>
</evidence>
<dbReference type="KEGG" id="nvn:NVIE_011570"/>
<dbReference type="GO" id="GO:0008299">
    <property type="term" value="P:isoprenoid biosynthetic process"/>
    <property type="evidence" value="ECO:0007669"/>
    <property type="project" value="InterPro"/>
</dbReference>
<keyword evidence="8" id="KW-1185">Reference proteome</keyword>
<evidence type="ECO:0000256" key="1">
    <source>
        <dbReference type="ARBA" id="ARBA00001946"/>
    </source>
</evidence>